<dbReference type="AlphaFoldDB" id="A0A2Z4AFC1"/>
<dbReference type="EMBL" id="CP029803">
    <property type="protein sequence ID" value="AWT60205.1"/>
    <property type="molecule type" value="Genomic_DNA"/>
</dbReference>
<sequence length="72" mass="8213">MRNFLNIGQKLVLNGILRDGEPRHCSDWEVGYMKGDIPGIPLSRIGKSKKPRRTSEDAARMRRALVNVLHSR</sequence>
<evidence type="ECO:0000313" key="1">
    <source>
        <dbReference type="EMBL" id="AWT60205.1"/>
    </source>
</evidence>
<evidence type="ECO:0000313" key="2">
    <source>
        <dbReference type="Proteomes" id="UP000247465"/>
    </source>
</evidence>
<dbReference type="KEGG" id="mtar:DF168_01407"/>
<dbReference type="Proteomes" id="UP000247465">
    <property type="component" value="Chromosome"/>
</dbReference>
<accession>A0A2Z4AFC1</accession>
<reference evidence="1 2" key="1">
    <citation type="submission" date="2018-06" db="EMBL/GenBank/DDBJ databases">
        <title>Draft Genome Sequence of a Novel Marine Bacterium Related to the Verrucomicrobia.</title>
        <authorList>
            <person name="Vosseberg J."/>
            <person name="Martijn J."/>
            <person name="Ettema T.J.G."/>
        </authorList>
    </citation>
    <scope>NUCLEOTIDE SEQUENCE [LARGE SCALE GENOMIC DNA]</scope>
    <source>
        <strain evidence="1">TARA_B100001123</strain>
    </source>
</reference>
<name>A0A2Z4AFC1_9BACT</name>
<gene>
    <name evidence="1" type="ORF">DF168_01407</name>
</gene>
<protein>
    <submittedName>
        <fullName evidence="1">Uncharacterized protein</fullName>
    </submittedName>
</protein>
<organism evidence="1 2">
    <name type="scientific">Candidatus Moanibacter tarae</name>
    <dbReference type="NCBI Taxonomy" id="2200854"/>
    <lineage>
        <taxon>Bacteria</taxon>
        <taxon>Pseudomonadati</taxon>
        <taxon>Verrucomicrobiota</taxon>
        <taxon>Opitutia</taxon>
        <taxon>Puniceicoccales</taxon>
        <taxon>Puniceicoccales incertae sedis</taxon>
        <taxon>Candidatus Moanibacter</taxon>
    </lineage>
</organism>
<proteinExistence type="predicted"/>